<dbReference type="Gene3D" id="3.40.630.30">
    <property type="match status" value="1"/>
</dbReference>
<dbReference type="GO" id="GO:0016747">
    <property type="term" value="F:acyltransferase activity, transferring groups other than amino-acyl groups"/>
    <property type="evidence" value="ECO:0007669"/>
    <property type="project" value="InterPro"/>
</dbReference>
<dbReference type="EMBL" id="RPFW01000010">
    <property type="protein sequence ID" value="TVZ00166.1"/>
    <property type="molecule type" value="Genomic_DNA"/>
</dbReference>
<dbReference type="SUPFAM" id="SSF55729">
    <property type="entry name" value="Acyl-CoA N-acyltransferases (Nat)"/>
    <property type="match status" value="1"/>
</dbReference>
<organism evidence="2 3">
    <name type="scientific">Trebonia kvetii</name>
    <dbReference type="NCBI Taxonomy" id="2480626"/>
    <lineage>
        <taxon>Bacteria</taxon>
        <taxon>Bacillati</taxon>
        <taxon>Actinomycetota</taxon>
        <taxon>Actinomycetes</taxon>
        <taxon>Streptosporangiales</taxon>
        <taxon>Treboniaceae</taxon>
        <taxon>Trebonia</taxon>
    </lineage>
</organism>
<dbReference type="PROSITE" id="PS51186">
    <property type="entry name" value="GNAT"/>
    <property type="match status" value="1"/>
</dbReference>
<comment type="caution">
    <text evidence="2">The sequence shown here is derived from an EMBL/GenBank/DDBJ whole genome shotgun (WGS) entry which is preliminary data.</text>
</comment>
<dbReference type="RefSeq" id="WP_145861808.1">
    <property type="nucleotide sequence ID" value="NZ_RPFW01000010.1"/>
</dbReference>
<sequence>MIDQAIALGDLNKRTLGFLPHKAYEQAAAAGTLLAVVDRGQVMAYALYSLPRQVVRLTHLCVGTEGRGRGFARLLIDAISERHEDRFGITLKCRNDFAANAMWPHLGFEKQGERPGRGRQRYPLSIWWRDHGHPALFSSAESLGLVRVMLDLNVFADLESSYQRSEQRESGALTGDWLADQVDLVISTELEAEIARHPDPSERQRQDQAARKYLTVRTQARALDGAAKQITDLVRQNIGLDLSADRGDVSDVRHLAAAWLTGTTVIATRDQRFIDWSAAVVDTTGVRVMRPSDVVLQLDELARAQEYRPAQLEDTQYELAAVRSRQEDAVLPFMHGSQGERQSSYLAMVRGLGADGPRWNRLILRDPRRESVAFLVTGVDDVQLTVPVLRIKLAAVVACSRLEEVVAARPGELHQRFRHLGVWQQDQVTAVAKNGTALALRFADTEVFPHQVTLRRLRGLASEYVQSLSLRSAEKISPSLFAAIYQEGFSGYEPK</sequence>
<dbReference type="InterPro" id="IPR016181">
    <property type="entry name" value="Acyl_CoA_acyltransferase"/>
</dbReference>
<evidence type="ECO:0000313" key="2">
    <source>
        <dbReference type="EMBL" id="TVZ00166.1"/>
    </source>
</evidence>
<dbReference type="InterPro" id="IPR000182">
    <property type="entry name" value="GNAT_dom"/>
</dbReference>
<feature type="domain" description="N-acetyltransferase" evidence="1">
    <location>
        <begin position="1"/>
        <end position="129"/>
    </location>
</feature>
<protein>
    <recommendedName>
        <fullName evidence="1">N-acetyltransferase domain-containing protein</fullName>
    </recommendedName>
</protein>
<dbReference type="Pfam" id="PF13673">
    <property type="entry name" value="Acetyltransf_10"/>
    <property type="match status" value="1"/>
</dbReference>
<accession>A0A6P2BPP5</accession>
<dbReference type="AlphaFoldDB" id="A0A6P2BPP5"/>
<reference evidence="2 3" key="1">
    <citation type="submission" date="2018-11" db="EMBL/GenBank/DDBJ databases">
        <title>Trebonia kvetii gen.nov., sp.nov., a novel acidophilic actinobacterium, and proposal of the new actinobacterial family Treboniaceae fam. nov.</title>
        <authorList>
            <person name="Rapoport D."/>
            <person name="Sagova-Mareckova M."/>
            <person name="Sedlacek I."/>
            <person name="Provaznik J."/>
            <person name="Kralova S."/>
            <person name="Pavlinic D."/>
            <person name="Benes V."/>
            <person name="Kopecky J."/>
        </authorList>
    </citation>
    <scope>NUCLEOTIDE SEQUENCE [LARGE SCALE GENOMIC DNA]</scope>
    <source>
        <strain evidence="2 3">15Tr583</strain>
    </source>
</reference>
<proteinExistence type="predicted"/>
<gene>
    <name evidence="2" type="ORF">EAS64_39665</name>
</gene>
<evidence type="ECO:0000259" key="1">
    <source>
        <dbReference type="PROSITE" id="PS51186"/>
    </source>
</evidence>
<evidence type="ECO:0000313" key="3">
    <source>
        <dbReference type="Proteomes" id="UP000460272"/>
    </source>
</evidence>
<dbReference type="OrthoDB" id="226313at2"/>
<keyword evidence="3" id="KW-1185">Reference proteome</keyword>
<name>A0A6P2BPP5_9ACTN</name>
<dbReference type="Proteomes" id="UP000460272">
    <property type="component" value="Unassembled WGS sequence"/>
</dbReference>